<keyword evidence="2" id="KW-1185">Reference proteome</keyword>
<dbReference type="Gene3D" id="3.40.30.10">
    <property type="entry name" value="Glutaredoxin"/>
    <property type="match status" value="1"/>
</dbReference>
<protein>
    <submittedName>
        <fullName evidence="1">Thioredoxin-like protein</fullName>
    </submittedName>
</protein>
<organism evidence="1 2">
    <name type="scientific">Anaerospora hongkongensis</name>
    <dbReference type="NCBI Taxonomy" id="244830"/>
    <lineage>
        <taxon>Bacteria</taxon>
        <taxon>Bacillati</taxon>
        <taxon>Bacillota</taxon>
        <taxon>Negativicutes</taxon>
        <taxon>Selenomonadales</taxon>
        <taxon>Sporomusaceae</taxon>
        <taxon>Anaerospora</taxon>
    </lineage>
</organism>
<evidence type="ECO:0000313" key="1">
    <source>
        <dbReference type="EMBL" id="TCL37612.1"/>
    </source>
</evidence>
<name>A0A4R1PXW4_9FIRM</name>
<dbReference type="EMBL" id="SLUI01000005">
    <property type="protein sequence ID" value="TCL37612.1"/>
    <property type="molecule type" value="Genomic_DNA"/>
</dbReference>
<dbReference type="CDD" id="cd02980">
    <property type="entry name" value="TRX_Fd_family"/>
    <property type="match status" value="1"/>
</dbReference>
<sequence length="88" mass="9620">MMTIKVCIGSACHLKGSYNVINSFQQLSEEYGVNEHVEIDAIFCLGCCTEAVSVKIDNGCVQSVSPATVRNFFVTKVLPEVKSYQTVP</sequence>
<dbReference type="Pfam" id="PF01257">
    <property type="entry name" value="2Fe-2S_thioredx"/>
    <property type="match status" value="1"/>
</dbReference>
<comment type="caution">
    <text evidence="1">The sequence shown here is derived from an EMBL/GenBank/DDBJ whole genome shotgun (WGS) entry which is preliminary data.</text>
</comment>
<dbReference type="Proteomes" id="UP000295063">
    <property type="component" value="Unassembled WGS sequence"/>
</dbReference>
<evidence type="ECO:0000313" key="2">
    <source>
        <dbReference type="Proteomes" id="UP000295063"/>
    </source>
</evidence>
<accession>A0A4R1PXW4</accession>
<dbReference type="SUPFAM" id="SSF52833">
    <property type="entry name" value="Thioredoxin-like"/>
    <property type="match status" value="1"/>
</dbReference>
<dbReference type="InterPro" id="IPR036249">
    <property type="entry name" value="Thioredoxin-like_sf"/>
</dbReference>
<reference evidence="1 2" key="1">
    <citation type="submission" date="2019-03" db="EMBL/GenBank/DDBJ databases">
        <title>Genomic Encyclopedia of Type Strains, Phase IV (KMG-IV): sequencing the most valuable type-strain genomes for metagenomic binning, comparative biology and taxonomic classification.</title>
        <authorList>
            <person name="Goeker M."/>
        </authorList>
    </citation>
    <scope>NUCLEOTIDE SEQUENCE [LARGE SCALE GENOMIC DNA]</scope>
    <source>
        <strain evidence="1 2">DSM 15969</strain>
    </source>
</reference>
<dbReference type="OrthoDB" id="9807975at2"/>
<gene>
    <name evidence="1" type="ORF">EV210_10543</name>
</gene>
<proteinExistence type="predicted"/>
<dbReference type="AlphaFoldDB" id="A0A4R1PXW4"/>
<dbReference type="RefSeq" id="WP_132078421.1">
    <property type="nucleotide sequence ID" value="NZ_DAIMLW010000001.1"/>
</dbReference>